<accession>A0A533I323</accession>
<comment type="caution">
    <text evidence="1">The sequence shown here is derived from an EMBL/GenBank/DDBJ whole genome shotgun (WGS) entry which is preliminary data.</text>
</comment>
<dbReference type="Gene3D" id="3.40.50.300">
    <property type="entry name" value="P-loop containing nucleotide triphosphate hydrolases"/>
    <property type="match status" value="1"/>
</dbReference>
<sequence>MTVRIHIGAHKTATTELQRALRTVRRQLEAGGTPFVGPSALRGRWISLPNALFRDDPELRGQAERRLRRWLRRHQNHVISEENILGSVHRRRIFGDGNRLYPEAAANVTRLCALMGGPETELFLSIRDPAEFVTSAYGQLLREGVAMGIEDYVEGYDVSSFSWAELVGRLTECDGVTGVTCWRYEDYAELRPRILSLLVGEELAGVVPAAESHNMGISAAAYDQFMAWILDDMDEPFTDLLARARAQHPKTAGDPGMRPLPPEVYARSRSAYPGDVAALQALPGVTLLLPESGADSDKPA</sequence>
<dbReference type="SUPFAM" id="SSF52540">
    <property type="entry name" value="P-loop containing nucleoside triphosphate hydrolases"/>
    <property type="match status" value="1"/>
</dbReference>
<evidence type="ECO:0008006" key="3">
    <source>
        <dbReference type="Google" id="ProtNLM"/>
    </source>
</evidence>
<organism evidence="1 2">
    <name type="scientific">Paracoccus denitrificans</name>
    <dbReference type="NCBI Taxonomy" id="266"/>
    <lineage>
        <taxon>Bacteria</taxon>
        <taxon>Pseudomonadati</taxon>
        <taxon>Pseudomonadota</taxon>
        <taxon>Alphaproteobacteria</taxon>
        <taxon>Rhodobacterales</taxon>
        <taxon>Paracoccaceae</taxon>
        <taxon>Paracoccus</taxon>
    </lineage>
</organism>
<dbReference type="AlphaFoldDB" id="A0A533I323"/>
<gene>
    <name evidence="1" type="ORF">DI616_18675</name>
</gene>
<protein>
    <recommendedName>
        <fullName evidence="3">Sulfotransferase family protein</fullName>
    </recommendedName>
</protein>
<evidence type="ECO:0000313" key="1">
    <source>
        <dbReference type="EMBL" id="TKW64148.1"/>
    </source>
</evidence>
<dbReference type="Proteomes" id="UP000315344">
    <property type="component" value="Unassembled WGS sequence"/>
</dbReference>
<dbReference type="EMBL" id="VAFL01000025">
    <property type="protein sequence ID" value="TKW64148.1"/>
    <property type="molecule type" value="Genomic_DNA"/>
</dbReference>
<dbReference type="InterPro" id="IPR027417">
    <property type="entry name" value="P-loop_NTPase"/>
</dbReference>
<reference evidence="1 2" key="1">
    <citation type="journal article" date="2017" name="Nat. Commun.">
        <title>In situ click chemistry generation of cyclooxygenase-2 inhibitors.</title>
        <authorList>
            <person name="Bhardwaj A."/>
            <person name="Kaur J."/>
            <person name="Wuest M."/>
            <person name="Wuest F."/>
        </authorList>
    </citation>
    <scope>NUCLEOTIDE SEQUENCE [LARGE SCALE GENOMIC DNA]</scope>
    <source>
        <strain evidence="1">S2_012_000_R3_94</strain>
    </source>
</reference>
<evidence type="ECO:0000313" key="2">
    <source>
        <dbReference type="Proteomes" id="UP000315344"/>
    </source>
</evidence>
<name>A0A533I323_PARDE</name>
<proteinExistence type="predicted"/>